<dbReference type="RefSeq" id="WP_272874196.1">
    <property type="nucleotide sequence ID" value="NZ_JAPWIE010000004.1"/>
</dbReference>
<comment type="caution">
    <text evidence="1">The sequence shown here is derived from an EMBL/GenBank/DDBJ whole genome shotgun (WGS) entry which is preliminary data.</text>
</comment>
<dbReference type="Proteomes" id="UP001067235">
    <property type="component" value="Unassembled WGS sequence"/>
</dbReference>
<sequence>MRHTQCTQGMAFAPTLWVLPHPGTNGYLSTWGAVLAGYPPRER</sequence>
<evidence type="ECO:0000313" key="2">
    <source>
        <dbReference type="Proteomes" id="UP001067235"/>
    </source>
</evidence>
<accession>A0ABT4MVN8</accession>
<proteinExistence type="predicted"/>
<organism evidence="1 2">
    <name type="scientific">Gordonia rubripertincta</name>
    <name type="common">Rhodococcus corallinus</name>
    <dbReference type="NCBI Taxonomy" id="36822"/>
    <lineage>
        <taxon>Bacteria</taxon>
        <taxon>Bacillati</taxon>
        <taxon>Actinomycetota</taxon>
        <taxon>Actinomycetes</taxon>
        <taxon>Mycobacteriales</taxon>
        <taxon>Gordoniaceae</taxon>
        <taxon>Gordonia</taxon>
    </lineage>
</organism>
<protein>
    <submittedName>
        <fullName evidence="1">Uncharacterized protein</fullName>
    </submittedName>
</protein>
<dbReference type="EMBL" id="JAPWIE010000004">
    <property type="protein sequence ID" value="MCZ4551027.1"/>
    <property type="molecule type" value="Genomic_DNA"/>
</dbReference>
<reference evidence="1" key="1">
    <citation type="submission" date="2022-12" db="EMBL/GenBank/DDBJ databases">
        <authorList>
            <person name="Krivoruchko A.V."/>
            <person name="Elkin A."/>
        </authorList>
    </citation>
    <scope>NUCLEOTIDE SEQUENCE</scope>
    <source>
        <strain evidence="1">IEGM 1388</strain>
    </source>
</reference>
<keyword evidence="2" id="KW-1185">Reference proteome</keyword>
<gene>
    <name evidence="1" type="ORF">O4213_13635</name>
</gene>
<name>A0ABT4MVN8_GORRU</name>
<evidence type="ECO:0000313" key="1">
    <source>
        <dbReference type="EMBL" id="MCZ4551027.1"/>
    </source>
</evidence>